<dbReference type="PANTHER" id="PTHR33074">
    <property type="entry name" value="EXPRESSED PROTEIN-RELATED"/>
    <property type="match status" value="1"/>
</dbReference>
<dbReference type="EnsemblPlants" id="EMT13078">
    <property type="protein sequence ID" value="EMT13078"/>
    <property type="gene ID" value="F775_16729"/>
</dbReference>
<feature type="domain" description="DUF1618" evidence="1">
    <location>
        <begin position="769"/>
        <end position="931"/>
    </location>
</feature>
<reference evidence="2" key="1">
    <citation type="submission" date="2015-06" db="UniProtKB">
        <authorList>
            <consortium name="EnsemblPlants"/>
        </authorList>
    </citation>
    <scope>IDENTIFICATION</scope>
</reference>
<dbReference type="InterPro" id="IPR011676">
    <property type="entry name" value="DUF1618"/>
</dbReference>
<proteinExistence type="predicted"/>
<organism evidence="2">
    <name type="scientific">Aegilops tauschii</name>
    <name type="common">Tausch's goatgrass</name>
    <name type="synonym">Aegilops squarrosa</name>
    <dbReference type="NCBI Taxonomy" id="37682"/>
    <lineage>
        <taxon>Eukaryota</taxon>
        <taxon>Viridiplantae</taxon>
        <taxon>Streptophyta</taxon>
        <taxon>Embryophyta</taxon>
        <taxon>Tracheophyta</taxon>
        <taxon>Spermatophyta</taxon>
        <taxon>Magnoliopsida</taxon>
        <taxon>Liliopsida</taxon>
        <taxon>Poales</taxon>
        <taxon>Poaceae</taxon>
        <taxon>BOP clade</taxon>
        <taxon>Pooideae</taxon>
        <taxon>Triticodae</taxon>
        <taxon>Triticeae</taxon>
        <taxon>Triticinae</taxon>
        <taxon>Aegilops</taxon>
    </lineage>
</organism>
<feature type="domain" description="DUF1618" evidence="1">
    <location>
        <begin position="222"/>
        <end position="382"/>
    </location>
</feature>
<dbReference type="PANTHER" id="PTHR33074:SF41">
    <property type="entry name" value="DUF1618 DOMAIN-CONTAINING PROTEIN"/>
    <property type="match status" value="1"/>
</dbReference>
<sequence length="1010" mass="112733">MLDLDTEWIRKIFAASSQPPPLPPRDAAAPPPAWFLLEPLGYIADHENATSAEASSSTGHTVRVTVCAADPLGLSHVCVHCPGLTDADFSDRPTVVCSEKDLLVLSVVFIFGAYAKEGLKEYFVYRAGPGRPSLHLLPGPFPRVLTKADVALVPRDDGAHFLLPVLCFTLGRWVYDLHVFSSTTWAWSVKEVEGDVSPGARAEVSHIIASKVILLGEGTVGWVDLWRGIVVCNVLEEMPVLRFIPLPPLMPGHREGPKSSPWPIRNVSCSDGLIKYVEIEKHQRHDPDERPFDDIDTLYEADCLKKPKVMGWKAMTWYRRFSCDHWSKGSVAYDKEISVDQPMHSVLLPELTDDTAGELTLKDMLASYPVSSLADHCDDVVYMLCESKSGSKKSWLITVDLKKKILVELAPFPLEGYYSPAHPSELSNYLNVAPVALGPSIGIHLTLSLMQQRKKILQKDPEKELVTRACVVLQRHPRHPEPNSSLPGNANMEIFLIFLYVYGYGELRAQVVVSEAAATKHSQKRSGRSRGSLSRSDLNPDRSRHPSLPPSTMLDFGSKAALSKIFSMTCEPPPHRPRDPAAPAPAWVLLEPQAYLADVRNATTAEAFSSAGHTVQVSVCVSAPLDVSYLCVHCPGVPEANCGRPSIVCSEKDFLVLSVLFMPALRGREYFVYKAGPVPSLRLLPGPYPRVLTSSDLGLLPRDDGDHFVLAVLCYLPAPWDFALHVFSSRTWAWSRKVPQVEVSSNVRAQMPSIQAYKVIQFGEGTLGWVDLWRGILFCNVLDEMPVARFITLPKVMAGNMDNAKSSAWPLRNVAYRNGMIKFVEIEKHERPDVDKRLDDDLDTLYESHCLMNPKEIGWRAMTWYKMTSWDHWSKGYMAYDKEISVDYPSHSKLLPDLTLGDNYVRELTLKDLLASHPVLSLSCDCDDIVYLLCKSKFCNIKTWMIAVDLKKKMLVDLAPFSLKGYFTSAHPSGLSKYLNITPASVMIVSMFEYGDWRHVLVVYLGYSLL</sequence>
<evidence type="ECO:0000259" key="1">
    <source>
        <dbReference type="Pfam" id="PF07762"/>
    </source>
</evidence>
<accession>N1QXP3</accession>
<name>N1QXP3_AEGTA</name>
<evidence type="ECO:0000313" key="2">
    <source>
        <dbReference type="EnsemblPlants" id="EMT13078"/>
    </source>
</evidence>
<protein>
    <recommendedName>
        <fullName evidence="1">DUF1618 domain-containing protein</fullName>
    </recommendedName>
</protein>
<dbReference type="Pfam" id="PF07762">
    <property type="entry name" value="DUF1618"/>
    <property type="match status" value="2"/>
</dbReference>
<dbReference type="AlphaFoldDB" id="N1QXP3"/>